<name>A0A151PGN4_ALLMI</name>
<proteinExistence type="predicted"/>
<dbReference type="AlphaFoldDB" id="A0A151PGN4"/>
<sequence length="129" mass="14212">MAHLNQGCARSCTYKSTLAFEGMGDLDALEVEQTCFLQPKCISLREKCWSFFELNERFATGFNGATASPVMKASFNALLGLCVVLGACAFEQIKGLHGVLDFVLQNSKEQILSMPGRRGPWRGGKMNIR</sequence>
<keyword evidence="2" id="KW-1185">Reference proteome</keyword>
<comment type="caution">
    <text evidence="1">The sequence shown here is derived from an EMBL/GenBank/DDBJ whole genome shotgun (WGS) entry which is preliminary data.</text>
</comment>
<accession>A0A151PGN4</accession>
<evidence type="ECO:0000313" key="2">
    <source>
        <dbReference type="Proteomes" id="UP000050525"/>
    </source>
</evidence>
<protein>
    <submittedName>
        <fullName evidence="1">Uncharacterized protein</fullName>
    </submittedName>
</protein>
<dbReference type="EMBL" id="AKHW03000257">
    <property type="protein sequence ID" value="KYO48112.1"/>
    <property type="molecule type" value="Genomic_DNA"/>
</dbReference>
<dbReference type="Proteomes" id="UP000050525">
    <property type="component" value="Unassembled WGS sequence"/>
</dbReference>
<evidence type="ECO:0000313" key="1">
    <source>
        <dbReference type="EMBL" id="KYO48112.1"/>
    </source>
</evidence>
<gene>
    <name evidence="1" type="ORF">Y1Q_0001921</name>
</gene>
<reference evidence="1 2" key="1">
    <citation type="journal article" date="2012" name="Genome Biol.">
        <title>Sequencing three crocodilian genomes to illuminate the evolution of archosaurs and amniotes.</title>
        <authorList>
            <person name="St John J.A."/>
            <person name="Braun E.L."/>
            <person name="Isberg S.R."/>
            <person name="Miles L.G."/>
            <person name="Chong A.Y."/>
            <person name="Gongora J."/>
            <person name="Dalzell P."/>
            <person name="Moran C."/>
            <person name="Bed'hom B."/>
            <person name="Abzhanov A."/>
            <person name="Burgess S.C."/>
            <person name="Cooksey A.M."/>
            <person name="Castoe T.A."/>
            <person name="Crawford N.G."/>
            <person name="Densmore L.D."/>
            <person name="Drew J.C."/>
            <person name="Edwards S.V."/>
            <person name="Faircloth B.C."/>
            <person name="Fujita M.K."/>
            <person name="Greenwold M.J."/>
            <person name="Hoffmann F.G."/>
            <person name="Howard J.M."/>
            <person name="Iguchi T."/>
            <person name="Janes D.E."/>
            <person name="Khan S.Y."/>
            <person name="Kohno S."/>
            <person name="de Koning A.J."/>
            <person name="Lance S.L."/>
            <person name="McCarthy F.M."/>
            <person name="McCormack J.E."/>
            <person name="Merchant M.E."/>
            <person name="Peterson D.G."/>
            <person name="Pollock D.D."/>
            <person name="Pourmand N."/>
            <person name="Raney B.J."/>
            <person name="Roessler K.A."/>
            <person name="Sanford J.R."/>
            <person name="Sawyer R.H."/>
            <person name="Schmidt C.J."/>
            <person name="Triplett E.W."/>
            <person name="Tuberville T.D."/>
            <person name="Venegas-Anaya M."/>
            <person name="Howard J.T."/>
            <person name="Jarvis E.D."/>
            <person name="Guillette L.J.Jr."/>
            <person name="Glenn T.C."/>
            <person name="Green R.E."/>
            <person name="Ray D.A."/>
        </authorList>
    </citation>
    <scope>NUCLEOTIDE SEQUENCE [LARGE SCALE GENOMIC DNA]</scope>
    <source>
        <strain evidence="1">KSC_2009_1</strain>
    </source>
</reference>
<organism evidence="1 2">
    <name type="scientific">Alligator mississippiensis</name>
    <name type="common">American alligator</name>
    <dbReference type="NCBI Taxonomy" id="8496"/>
    <lineage>
        <taxon>Eukaryota</taxon>
        <taxon>Metazoa</taxon>
        <taxon>Chordata</taxon>
        <taxon>Craniata</taxon>
        <taxon>Vertebrata</taxon>
        <taxon>Euteleostomi</taxon>
        <taxon>Archelosauria</taxon>
        <taxon>Archosauria</taxon>
        <taxon>Crocodylia</taxon>
        <taxon>Alligatoridae</taxon>
        <taxon>Alligatorinae</taxon>
        <taxon>Alligator</taxon>
    </lineage>
</organism>